<dbReference type="SUPFAM" id="SSF52266">
    <property type="entry name" value="SGNH hydrolase"/>
    <property type="match status" value="1"/>
</dbReference>
<dbReference type="AlphaFoldDB" id="A0A9I9E0R0"/>
<evidence type="ECO:0000256" key="2">
    <source>
        <dbReference type="ARBA" id="ARBA00022729"/>
    </source>
</evidence>
<proteinExistence type="inferred from homology"/>
<evidence type="ECO:0000256" key="3">
    <source>
        <dbReference type="ARBA" id="ARBA00022801"/>
    </source>
</evidence>
<accession>A0A9I9E0R0</accession>
<sequence length="382" mass="42321">MKMKMKMKIQLAFTVASIILISMVDSRACNFPAIYNFGDSNSDTGGISAAFYPTILPCGQTFFHKTAGRGCDGRLIIDFFAKHLELPYLSAYLNSIGTNFRHGANFATGGSTIRRQNESVFENGVSPFPLDIQVVQFRQFKNRTIDRYVEDGSIRSSLPVPEEFSKALFTIDIGQNDLSAGFRKMTNDQFQKAIPDIINEFATAVEDLYKEGGRAFWVHNTGPIGCIPVAIRSISKPNPGDLDQNGCVKYQNNAALEFNRQLKERVVKLRAKLSNAFIVYVDVYAAKIKLIANAKEEGFMEKGAICCGYHEGVDHVWCGNKKIINGSEVYAGSCKDPSKFISWDGVHYTEAANQWIANQIVDGSFSDPQVPIIHACPSFSVV</sequence>
<evidence type="ECO:0000256" key="5">
    <source>
        <dbReference type="SAM" id="SignalP"/>
    </source>
</evidence>
<evidence type="ECO:0000256" key="4">
    <source>
        <dbReference type="ARBA" id="ARBA00023180"/>
    </source>
</evidence>
<dbReference type="Pfam" id="PF00657">
    <property type="entry name" value="Lipase_GDSL"/>
    <property type="match status" value="1"/>
</dbReference>
<keyword evidence="4" id="KW-0325">Glycoprotein</keyword>
<dbReference type="PANTHER" id="PTHR22835">
    <property type="entry name" value="ZINC FINGER FYVE DOMAIN CONTAINING PROTEIN"/>
    <property type="match status" value="1"/>
</dbReference>
<organism evidence="6">
    <name type="scientific">Cucumis melo</name>
    <name type="common">Muskmelon</name>
    <dbReference type="NCBI Taxonomy" id="3656"/>
    <lineage>
        <taxon>Eukaryota</taxon>
        <taxon>Viridiplantae</taxon>
        <taxon>Streptophyta</taxon>
        <taxon>Embryophyta</taxon>
        <taxon>Tracheophyta</taxon>
        <taxon>Spermatophyta</taxon>
        <taxon>Magnoliopsida</taxon>
        <taxon>eudicotyledons</taxon>
        <taxon>Gunneridae</taxon>
        <taxon>Pentapetalae</taxon>
        <taxon>rosids</taxon>
        <taxon>fabids</taxon>
        <taxon>Cucurbitales</taxon>
        <taxon>Cucurbitaceae</taxon>
        <taxon>Benincaseae</taxon>
        <taxon>Cucumis</taxon>
    </lineage>
</organism>
<evidence type="ECO:0000313" key="6">
    <source>
        <dbReference type="EnsemblPlants" id="MELO3C026591.2.1"/>
    </source>
</evidence>
<protein>
    <recommendedName>
        <fullName evidence="7">GDSL esterase/lipase At5g14450-like</fullName>
    </recommendedName>
</protein>
<dbReference type="Gramene" id="MELO3C026591.2.1">
    <property type="protein sequence ID" value="MELO3C026591.2.1"/>
    <property type="gene ID" value="MELO3C026591.2"/>
</dbReference>
<dbReference type="EnsemblPlants" id="MELO3C026591.2.1">
    <property type="protein sequence ID" value="MELO3C026591.2.1"/>
    <property type="gene ID" value="MELO3C026591.2"/>
</dbReference>
<dbReference type="GO" id="GO:0016788">
    <property type="term" value="F:hydrolase activity, acting on ester bonds"/>
    <property type="evidence" value="ECO:0007669"/>
    <property type="project" value="InterPro"/>
</dbReference>
<keyword evidence="2 5" id="KW-0732">Signal</keyword>
<feature type="chain" id="PRO_5039919712" description="GDSL esterase/lipase At5g14450-like" evidence="5">
    <location>
        <begin position="29"/>
        <end position="382"/>
    </location>
</feature>
<evidence type="ECO:0000256" key="1">
    <source>
        <dbReference type="ARBA" id="ARBA00008668"/>
    </source>
</evidence>
<dbReference type="PANTHER" id="PTHR22835:SF546">
    <property type="entry name" value="GDSL-LIKE LIPASE_ACYLHYDROLASE"/>
    <property type="match status" value="1"/>
</dbReference>
<dbReference type="InterPro" id="IPR035669">
    <property type="entry name" value="SGNH_plant_lipase-like"/>
</dbReference>
<feature type="signal peptide" evidence="5">
    <location>
        <begin position="1"/>
        <end position="28"/>
    </location>
</feature>
<comment type="similarity">
    <text evidence="1">Belongs to the 'GDSL' lipolytic enzyme family.</text>
</comment>
<evidence type="ECO:0008006" key="7">
    <source>
        <dbReference type="Google" id="ProtNLM"/>
    </source>
</evidence>
<dbReference type="CDD" id="cd01837">
    <property type="entry name" value="SGNH_plant_lipase_like"/>
    <property type="match status" value="1"/>
</dbReference>
<name>A0A9I9E0R0_CUCME</name>
<dbReference type="Gene3D" id="3.40.50.1110">
    <property type="entry name" value="SGNH hydrolase"/>
    <property type="match status" value="1"/>
</dbReference>
<reference evidence="6" key="1">
    <citation type="submission" date="2023-03" db="UniProtKB">
        <authorList>
            <consortium name="EnsemblPlants"/>
        </authorList>
    </citation>
    <scope>IDENTIFICATION</scope>
</reference>
<keyword evidence="3" id="KW-0378">Hydrolase</keyword>
<dbReference type="InterPro" id="IPR001087">
    <property type="entry name" value="GDSL"/>
</dbReference>
<dbReference type="InterPro" id="IPR036514">
    <property type="entry name" value="SGNH_hydro_sf"/>
</dbReference>